<dbReference type="AlphaFoldDB" id="A0A381U480"/>
<accession>A0A381U480</accession>
<dbReference type="EMBL" id="UINC01005606">
    <property type="protein sequence ID" value="SVA22388.1"/>
    <property type="molecule type" value="Genomic_DNA"/>
</dbReference>
<proteinExistence type="predicted"/>
<sequence>MAIFVMVTIQGCFFVESEKGEPIKPTRVPTSVVVILPVATAADKHSVSPSPSPTPIYTAVPIPTVTPVKIREIFKSEIEVKTLQEKTFDSVSKIDSFKYTLEGMAQVDAGGILIGVPLSASGAVTSSAALSKFEANLLGIGLYVESAKLGDKIYTRESSLEEWKDSQNLGIGHISDNFLKAVADSFLKVDVSGSNILTAEEKITFSFNESGTVGSVTPLFELIATEEDARRFSPEKWEVKLEVDSDDYEISKIISEFSLSNGGQFLSEVFGMEGLSEVGSTDVALLIKFSQIGEDFSIVIPQSLR</sequence>
<evidence type="ECO:0000313" key="1">
    <source>
        <dbReference type="EMBL" id="SVA22388.1"/>
    </source>
</evidence>
<gene>
    <name evidence="1" type="ORF">METZ01_LOCUS75242</name>
</gene>
<protein>
    <submittedName>
        <fullName evidence="1">Uncharacterized protein</fullName>
    </submittedName>
</protein>
<name>A0A381U480_9ZZZZ</name>
<reference evidence="1" key="1">
    <citation type="submission" date="2018-05" db="EMBL/GenBank/DDBJ databases">
        <authorList>
            <person name="Lanie J.A."/>
            <person name="Ng W.-L."/>
            <person name="Kazmierczak K.M."/>
            <person name="Andrzejewski T.M."/>
            <person name="Davidsen T.M."/>
            <person name="Wayne K.J."/>
            <person name="Tettelin H."/>
            <person name="Glass J.I."/>
            <person name="Rusch D."/>
            <person name="Podicherti R."/>
            <person name="Tsui H.-C.T."/>
            <person name="Winkler M.E."/>
        </authorList>
    </citation>
    <scope>NUCLEOTIDE SEQUENCE</scope>
</reference>
<organism evidence="1">
    <name type="scientific">marine metagenome</name>
    <dbReference type="NCBI Taxonomy" id="408172"/>
    <lineage>
        <taxon>unclassified sequences</taxon>
        <taxon>metagenomes</taxon>
        <taxon>ecological metagenomes</taxon>
    </lineage>
</organism>